<dbReference type="InterPro" id="IPR015315">
    <property type="entry name" value="DUF1963"/>
</dbReference>
<dbReference type="Pfam" id="PF09234">
    <property type="entry name" value="DUF1963"/>
    <property type="match status" value="1"/>
</dbReference>
<proteinExistence type="predicted"/>
<dbReference type="SUPFAM" id="SSF103032">
    <property type="entry name" value="Hypothetical protein YwqG"/>
    <property type="match status" value="1"/>
</dbReference>
<comment type="caution">
    <text evidence="1">The sequence shown here is derived from an EMBL/GenBank/DDBJ whole genome shotgun (WGS) entry which is preliminary data.</text>
</comment>
<dbReference type="Proteomes" id="UP000234914">
    <property type="component" value="Unassembled WGS sequence"/>
</dbReference>
<sequence length="280" mass="32216">MPPIDINNLPKVLQPYQANIQKTIKPVIDIKLSQADNLPIWASKVGGYPYLPLIHDYPHDSNGLPLQLLAQINLSDVPTNDLLPRTGMLLFFIGGDDLYGMDFDDQQTQDGFRVLYFDTVITDESQLWQDFSQIDAKMRAQDYYSPIDHEKPSLAMSFDATTREMSYNDFEFEQNVLEGKDFWRDVTHDDEDLAEDILEHENIFDGSGHHLLGYPVFTQEDPRSADNALKDFILLFQLDTDNIGDYSIMWGDSGVGNFFIHHDDLKNKDFSKVLYNWDCC</sequence>
<dbReference type="EMBL" id="PKJS01000012">
    <property type="protein sequence ID" value="PKZ68168.1"/>
    <property type="molecule type" value="Genomic_DNA"/>
</dbReference>
<protein>
    <submittedName>
        <fullName evidence="1">DUF1963 domain-containing protein</fullName>
    </submittedName>
</protein>
<evidence type="ECO:0000313" key="1">
    <source>
        <dbReference type="EMBL" id="PKZ68168.1"/>
    </source>
</evidence>
<dbReference type="Gene3D" id="2.30.320.10">
    <property type="entry name" value="YwqG-like"/>
    <property type="match status" value="1"/>
</dbReference>
<evidence type="ECO:0000313" key="2">
    <source>
        <dbReference type="Proteomes" id="UP000234914"/>
    </source>
</evidence>
<dbReference type="PANTHER" id="PTHR36436:SF6">
    <property type="entry name" value="SLL5081 PROTEIN"/>
    <property type="match status" value="1"/>
</dbReference>
<reference evidence="1 2" key="1">
    <citation type="submission" date="2017-12" db="EMBL/GenBank/DDBJ databases">
        <title>Phylogenetic diversity of female urinary microbiome.</title>
        <authorList>
            <person name="Thomas-White K."/>
            <person name="Wolfe A.J."/>
        </authorList>
    </citation>
    <scope>NUCLEOTIDE SEQUENCE [LARGE SCALE GENOMIC DNA]</scope>
    <source>
        <strain evidence="1 2">UMB0416</strain>
    </source>
</reference>
<dbReference type="RefSeq" id="WP_101964837.1">
    <property type="nucleotide sequence ID" value="NZ_PKJS01000012.1"/>
</dbReference>
<name>A0A2I1RGE0_FAUOS</name>
<dbReference type="AlphaFoldDB" id="A0A2I1RGE0"/>
<gene>
    <name evidence="1" type="ORF">CYJ96_09530</name>
</gene>
<organism evidence="1 2">
    <name type="scientific">Faucicola osloensis</name>
    <name type="common">Moraxella osloensis</name>
    <dbReference type="NCBI Taxonomy" id="34062"/>
    <lineage>
        <taxon>Bacteria</taxon>
        <taxon>Pseudomonadati</taxon>
        <taxon>Pseudomonadota</taxon>
        <taxon>Gammaproteobacteria</taxon>
        <taxon>Moraxellales</taxon>
        <taxon>Moraxellaceae</taxon>
        <taxon>Faucicola</taxon>
    </lineage>
</organism>
<accession>A0A2I1RGE0</accession>
<dbReference type="PANTHER" id="PTHR36436">
    <property type="entry name" value="SLL5081 PROTEIN"/>
    <property type="match status" value="1"/>
</dbReference>
<dbReference type="InterPro" id="IPR035948">
    <property type="entry name" value="YwqG-like_sf"/>
</dbReference>